<dbReference type="PANTHER" id="PTHR47545">
    <property type="entry name" value="MULTIFUNCTIONAL CCA PROTEIN"/>
    <property type="match status" value="1"/>
</dbReference>
<dbReference type="SUPFAM" id="SSF81301">
    <property type="entry name" value="Nucleotidyltransferase"/>
    <property type="match status" value="1"/>
</dbReference>
<evidence type="ECO:0000256" key="2">
    <source>
        <dbReference type="ARBA" id="ARBA00022679"/>
    </source>
</evidence>
<dbReference type="PANTHER" id="PTHR47545:SF1">
    <property type="entry name" value="MULTIFUNCTIONAL CCA PROTEIN"/>
    <property type="match status" value="1"/>
</dbReference>
<dbReference type="GO" id="GO:0046872">
    <property type="term" value="F:metal ion binding"/>
    <property type="evidence" value="ECO:0007669"/>
    <property type="project" value="UniProtKB-KW"/>
</dbReference>
<dbReference type="SUPFAM" id="SSF81891">
    <property type="entry name" value="Poly A polymerase C-terminal region-like"/>
    <property type="match status" value="1"/>
</dbReference>
<dbReference type="InterPro" id="IPR050124">
    <property type="entry name" value="tRNA_CCA-adding_enzyme"/>
</dbReference>
<evidence type="ECO:0000259" key="13">
    <source>
        <dbReference type="Pfam" id="PF01966"/>
    </source>
</evidence>
<comment type="caution">
    <text evidence="15">The sequence shown here is derived from an EMBL/GenBank/DDBJ whole genome shotgun (WGS) entry which is preliminary data.</text>
</comment>
<evidence type="ECO:0000259" key="14">
    <source>
        <dbReference type="Pfam" id="PF12627"/>
    </source>
</evidence>
<reference evidence="15 16" key="1">
    <citation type="journal article" date="2016" name="Nat. Commun.">
        <title>Thousands of microbial genomes shed light on interconnected biogeochemical processes in an aquifer system.</title>
        <authorList>
            <person name="Anantharaman K."/>
            <person name="Brown C.T."/>
            <person name="Hug L.A."/>
            <person name="Sharon I."/>
            <person name="Castelle C.J."/>
            <person name="Probst A.J."/>
            <person name="Thomas B.C."/>
            <person name="Singh A."/>
            <person name="Wilkins M.J."/>
            <person name="Karaoz U."/>
            <person name="Brodie E.L."/>
            <person name="Williams K.H."/>
            <person name="Hubbard S.S."/>
            <person name="Banfield J.F."/>
        </authorList>
    </citation>
    <scope>NUCLEOTIDE SEQUENCE [LARGE SCALE GENOMIC DNA]</scope>
</reference>
<keyword evidence="9" id="KW-0460">Magnesium</keyword>
<evidence type="ECO:0000256" key="5">
    <source>
        <dbReference type="ARBA" id="ARBA00022723"/>
    </source>
</evidence>
<comment type="similarity">
    <text evidence="11">Belongs to the tRNA nucleotidyltransferase/poly(A) polymerase family.</text>
</comment>
<dbReference type="InterPro" id="IPR002646">
    <property type="entry name" value="PolA_pol_head_dom"/>
</dbReference>
<name>A0A1G2BTT0_9BACT</name>
<evidence type="ECO:0000256" key="11">
    <source>
        <dbReference type="RuleBase" id="RU003953"/>
    </source>
</evidence>
<evidence type="ECO:0000256" key="7">
    <source>
        <dbReference type="ARBA" id="ARBA00022800"/>
    </source>
</evidence>
<evidence type="ECO:0008006" key="17">
    <source>
        <dbReference type="Google" id="ProtNLM"/>
    </source>
</evidence>
<keyword evidence="8" id="KW-0067">ATP-binding</keyword>
<comment type="cofactor">
    <cofactor evidence="1">
        <name>Mg(2+)</name>
        <dbReference type="ChEBI" id="CHEBI:18420"/>
    </cofactor>
</comment>
<protein>
    <recommendedName>
        <fullName evidence="17">HD domain-containing protein</fullName>
    </recommendedName>
</protein>
<dbReference type="EMBL" id="MHKO01000019">
    <property type="protein sequence ID" value="OGY92544.1"/>
    <property type="molecule type" value="Genomic_DNA"/>
</dbReference>
<keyword evidence="2 11" id="KW-0808">Transferase</keyword>
<dbReference type="GO" id="GO:0008033">
    <property type="term" value="P:tRNA processing"/>
    <property type="evidence" value="ECO:0007669"/>
    <property type="project" value="UniProtKB-KW"/>
</dbReference>
<evidence type="ECO:0000256" key="4">
    <source>
        <dbReference type="ARBA" id="ARBA00022695"/>
    </source>
</evidence>
<keyword evidence="10 11" id="KW-0694">RNA-binding</keyword>
<organism evidence="15 16">
    <name type="scientific">Candidatus Komeilibacteria bacterium RIFCSPLOWO2_02_FULL_48_11</name>
    <dbReference type="NCBI Taxonomy" id="1798553"/>
    <lineage>
        <taxon>Bacteria</taxon>
        <taxon>Candidatus Komeiliibacteriota</taxon>
    </lineage>
</organism>
<accession>A0A1G2BTT0</accession>
<proteinExistence type="inferred from homology"/>
<dbReference type="AlphaFoldDB" id="A0A1G2BTT0"/>
<dbReference type="Proteomes" id="UP000178109">
    <property type="component" value="Unassembled WGS sequence"/>
</dbReference>
<keyword evidence="3" id="KW-0819">tRNA processing</keyword>
<evidence type="ECO:0000259" key="12">
    <source>
        <dbReference type="Pfam" id="PF01743"/>
    </source>
</evidence>
<dbReference type="Pfam" id="PF01966">
    <property type="entry name" value="HD"/>
    <property type="match status" value="1"/>
</dbReference>
<dbReference type="InterPro" id="IPR043519">
    <property type="entry name" value="NT_sf"/>
</dbReference>
<keyword evidence="7" id="KW-0692">RNA repair</keyword>
<dbReference type="Pfam" id="PF01743">
    <property type="entry name" value="PolyA_pol"/>
    <property type="match status" value="1"/>
</dbReference>
<keyword evidence="6" id="KW-0547">Nucleotide-binding</keyword>
<evidence type="ECO:0000256" key="6">
    <source>
        <dbReference type="ARBA" id="ARBA00022741"/>
    </source>
</evidence>
<evidence type="ECO:0000256" key="9">
    <source>
        <dbReference type="ARBA" id="ARBA00022842"/>
    </source>
</evidence>
<feature type="domain" description="Poly A polymerase head" evidence="12">
    <location>
        <begin position="4"/>
        <end position="119"/>
    </location>
</feature>
<dbReference type="GO" id="GO:0003723">
    <property type="term" value="F:RNA binding"/>
    <property type="evidence" value="ECO:0007669"/>
    <property type="project" value="UniProtKB-KW"/>
</dbReference>
<dbReference type="InterPro" id="IPR032828">
    <property type="entry name" value="PolyA_RNA-bd"/>
</dbReference>
<evidence type="ECO:0000256" key="8">
    <source>
        <dbReference type="ARBA" id="ARBA00022840"/>
    </source>
</evidence>
<dbReference type="Gene3D" id="1.10.3090.10">
    <property type="entry name" value="cca-adding enzyme, domain 2"/>
    <property type="match status" value="1"/>
</dbReference>
<evidence type="ECO:0000256" key="1">
    <source>
        <dbReference type="ARBA" id="ARBA00001946"/>
    </source>
</evidence>
<evidence type="ECO:0000256" key="10">
    <source>
        <dbReference type="ARBA" id="ARBA00022884"/>
    </source>
</evidence>
<evidence type="ECO:0000313" key="16">
    <source>
        <dbReference type="Proteomes" id="UP000178109"/>
    </source>
</evidence>
<feature type="domain" description="HD" evidence="13">
    <location>
        <begin position="278"/>
        <end position="384"/>
    </location>
</feature>
<dbReference type="Gene3D" id="3.30.460.10">
    <property type="entry name" value="Beta Polymerase, domain 2"/>
    <property type="match status" value="1"/>
</dbReference>
<keyword evidence="5" id="KW-0479">Metal-binding</keyword>
<sequence length="509" mass="58121">MRFNPNDIDIATSLPYQDARAVLEQGGYAAFKETGENFKVLNVIIAIGGKHAEFEIATFRTESDYGKNRKPMNVRETRDIREDVARRDFTIGALYFDPVQEKILDYVGGMKDIEERVLRTVNDPYERLVAEDPMRMLRYVRFRATYNMKFDRGAQSVMREHGAVLADRDRISPERVKEEFDKILKLPRAAFAIADMARLGLLEHTVPEVYALIETEHAPQNAKSEMHREGSAYQHTLETMRAIARPEFVAQAREKLNLDGALSNSEVVEQFYKKYGVVWQWANLLHDAGKAETQEPARDALGATARHRFYGHEQRSRELLNAVARRLRFSNQEKQDVAFLVENHMSAHNIGSRGNHKLRKSTKAELFRNEQAEALLFLSLADDIGNFTEGKSAQDAVERFSRAWKELQGFREQEKARERQGAADRQISNAIVEAFFGGEQTAPKKGSPIIGLVKEHVRTLLDEGELAPGDVERAIADAKQRLDDDDIDYLRFPGDMEKFKQKVSQIFAN</sequence>
<dbReference type="Pfam" id="PF12627">
    <property type="entry name" value="PolyA_pol_RNAbd"/>
    <property type="match status" value="1"/>
</dbReference>
<evidence type="ECO:0000313" key="15">
    <source>
        <dbReference type="EMBL" id="OGY92544.1"/>
    </source>
</evidence>
<dbReference type="InterPro" id="IPR006674">
    <property type="entry name" value="HD_domain"/>
</dbReference>
<evidence type="ECO:0000256" key="3">
    <source>
        <dbReference type="ARBA" id="ARBA00022694"/>
    </source>
</evidence>
<dbReference type="STRING" id="1798553.A3H70_00600"/>
<feature type="domain" description="tRNA nucleotidyltransferase/poly(A) polymerase RNA and SrmB- binding" evidence="14">
    <location>
        <begin position="170"/>
        <end position="209"/>
    </location>
</feature>
<gene>
    <name evidence="15" type="ORF">A3H70_00600</name>
</gene>
<dbReference type="GO" id="GO:0042245">
    <property type="term" value="P:RNA repair"/>
    <property type="evidence" value="ECO:0007669"/>
    <property type="project" value="UniProtKB-KW"/>
</dbReference>
<keyword evidence="4" id="KW-0548">Nucleotidyltransferase</keyword>
<dbReference type="GO" id="GO:0005524">
    <property type="term" value="F:ATP binding"/>
    <property type="evidence" value="ECO:0007669"/>
    <property type="project" value="UniProtKB-KW"/>
</dbReference>
<dbReference type="GO" id="GO:0016779">
    <property type="term" value="F:nucleotidyltransferase activity"/>
    <property type="evidence" value="ECO:0007669"/>
    <property type="project" value="UniProtKB-KW"/>
</dbReference>